<proteinExistence type="predicted"/>
<comment type="caution">
    <text evidence="2">The sequence shown here is derived from an EMBL/GenBank/DDBJ whole genome shotgun (WGS) entry which is preliminary data.</text>
</comment>
<keyword evidence="4" id="KW-1185">Reference proteome</keyword>
<keyword evidence="1" id="KW-1133">Transmembrane helix</keyword>
<evidence type="ECO:0000313" key="2">
    <source>
        <dbReference type="EMBL" id="GBB98187.1"/>
    </source>
</evidence>
<accession>A0A2Z6R717</accession>
<dbReference type="Proteomes" id="UP000247702">
    <property type="component" value="Unassembled WGS sequence"/>
</dbReference>
<keyword evidence="1" id="KW-0472">Membrane</keyword>
<dbReference type="STRING" id="94130.A0A2Z6R717"/>
<dbReference type="EMBL" id="BEXD01002402">
    <property type="protein sequence ID" value="GBB98187.1"/>
    <property type="molecule type" value="Genomic_DNA"/>
</dbReference>
<dbReference type="EMBL" id="BLAL01000068">
    <property type="protein sequence ID" value="GES83318.1"/>
    <property type="molecule type" value="Genomic_DNA"/>
</dbReference>
<evidence type="ECO:0000256" key="1">
    <source>
        <dbReference type="SAM" id="Phobius"/>
    </source>
</evidence>
<protein>
    <submittedName>
        <fullName evidence="2">Uncharacterized protein</fullName>
    </submittedName>
</protein>
<evidence type="ECO:0000313" key="4">
    <source>
        <dbReference type="Proteomes" id="UP000247702"/>
    </source>
</evidence>
<dbReference type="AlphaFoldDB" id="A0A2Z6R717"/>
<dbReference type="OrthoDB" id="10516115at2759"/>
<dbReference type="Proteomes" id="UP000615446">
    <property type="component" value="Unassembled WGS sequence"/>
</dbReference>
<keyword evidence="1" id="KW-0812">Transmembrane</keyword>
<name>A0A2Z6R717_9GLOM</name>
<feature type="transmembrane region" description="Helical" evidence="1">
    <location>
        <begin position="62"/>
        <end position="79"/>
    </location>
</feature>
<reference evidence="3" key="2">
    <citation type="submission" date="2019-10" db="EMBL/GenBank/DDBJ databases">
        <title>Conservation and host-specific expression of non-tandemly repeated heterogenous ribosome RNA gene in arbuscular mycorrhizal fungi.</title>
        <authorList>
            <person name="Maeda T."/>
            <person name="Kobayashi Y."/>
            <person name="Nakagawa T."/>
            <person name="Ezawa T."/>
            <person name="Yamaguchi K."/>
            <person name="Bino T."/>
            <person name="Nishimoto Y."/>
            <person name="Shigenobu S."/>
            <person name="Kawaguchi M."/>
        </authorList>
    </citation>
    <scope>NUCLEOTIDE SEQUENCE</scope>
    <source>
        <strain evidence="3">HR1</strain>
    </source>
</reference>
<gene>
    <name evidence="3" type="ORF">RCL2_001047700</name>
    <name evidence="2" type="ORF">RclHR1_03160007</name>
</gene>
<evidence type="ECO:0000313" key="3">
    <source>
        <dbReference type="EMBL" id="GES83318.1"/>
    </source>
</evidence>
<sequence length="324" mass="37816">MKSRIQYDSTCLKQASLTVQKPSAFVYRFQKHAKTDESRDGWCDISQMYCMGCALFPIHNKLSIKFINFLMLLTLGVYFGHDLAAFLLIGCRFGYFVLWDLLPFSKRRQKQHYPNYQVDRYPMYSEEDTFKKNNQELTEEPQKLFLPESECKKEVGGLTYWELCGKKRVDTSNPAEAQSPDEISLNLCKEGKLGTLGTSLSKLLTLLSILEYDRLGVITKKDYPLLKIPLNKYNVEYFAETFGIIHPRAACIDKTGFLAFLVDNRGYMFLYNEMEGEMKYMGPNVIEGLINYFFYPEKVYELVENICELITTEEYKRRVMMDEL</sequence>
<organism evidence="2 4">
    <name type="scientific">Rhizophagus clarus</name>
    <dbReference type="NCBI Taxonomy" id="94130"/>
    <lineage>
        <taxon>Eukaryota</taxon>
        <taxon>Fungi</taxon>
        <taxon>Fungi incertae sedis</taxon>
        <taxon>Mucoromycota</taxon>
        <taxon>Glomeromycotina</taxon>
        <taxon>Glomeromycetes</taxon>
        <taxon>Glomerales</taxon>
        <taxon>Glomeraceae</taxon>
        <taxon>Rhizophagus</taxon>
    </lineage>
</organism>
<reference evidence="2 4" key="1">
    <citation type="submission" date="2017-11" db="EMBL/GenBank/DDBJ databases">
        <title>The genome of Rhizophagus clarus HR1 reveals common genetic basis of auxotrophy among arbuscular mycorrhizal fungi.</title>
        <authorList>
            <person name="Kobayashi Y."/>
        </authorList>
    </citation>
    <scope>NUCLEOTIDE SEQUENCE [LARGE SCALE GENOMIC DNA]</scope>
    <source>
        <strain evidence="2 4">HR1</strain>
    </source>
</reference>